<proteinExistence type="predicted"/>
<feature type="region of interest" description="Disordered" evidence="1">
    <location>
        <begin position="1"/>
        <end position="68"/>
    </location>
</feature>
<evidence type="ECO:0000256" key="1">
    <source>
        <dbReference type="SAM" id="MobiDB-lite"/>
    </source>
</evidence>
<feature type="compositionally biased region" description="Basic and acidic residues" evidence="1">
    <location>
        <begin position="1"/>
        <end position="17"/>
    </location>
</feature>
<keyword evidence="3" id="KW-1185">Reference proteome</keyword>
<feature type="compositionally biased region" description="Basic and acidic residues" evidence="1">
    <location>
        <begin position="42"/>
        <end position="68"/>
    </location>
</feature>
<dbReference type="RefSeq" id="WP_378935686.1">
    <property type="nucleotide sequence ID" value="NZ_JBHLVO010000014.1"/>
</dbReference>
<reference evidence="2 3" key="1">
    <citation type="submission" date="2024-09" db="EMBL/GenBank/DDBJ databases">
        <authorList>
            <person name="Sun Q."/>
            <person name="Mori K."/>
        </authorList>
    </citation>
    <scope>NUCLEOTIDE SEQUENCE [LARGE SCALE GENOMIC DNA]</scope>
    <source>
        <strain evidence="2 3">CCM 7228</strain>
    </source>
</reference>
<protein>
    <recommendedName>
        <fullName evidence="4">YfhD family protein</fullName>
    </recommendedName>
</protein>
<comment type="caution">
    <text evidence="2">The sequence shown here is derived from an EMBL/GenBank/DDBJ whole genome shotgun (WGS) entry which is preliminary data.</text>
</comment>
<evidence type="ECO:0000313" key="3">
    <source>
        <dbReference type="Proteomes" id="UP001589854"/>
    </source>
</evidence>
<dbReference type="EMBL" id="JBHLVO010000014">
    <property type="protein sequence ID" value="MFC0272909.1"/>
    <property type="molecule type" value="Genomic_DNA"/>
</dbReference>
<name>A0ABV6GH65_9BACI</name>
<evidence type="ECO:0000313" key="2">
    <source>
        <dbReference type="EMBL" id="MFC0272909.1"/>
    </source>
</evidence>
<organism evidence="2 3">
    <name type="scientific">Metabacillus herbersteinensis</name>
    <dbReference type="NCBI Taxonomy" id="283816"/>
    <lineage>
        <taxon>Bacteria</taxon>
        <taxon>Bacillati</taxon>
        <taxon>Bacillota</taxon>
        <taxon>Bacilli</taxon>
        <taxon>Bacillales</taxon>
        <taxon>Bacillaceae</taxon>
        <taxon>Metabacillus</taxon>
    </lineage>
</organism>
<dbReference type="Proteomes" id="UP001589854">
    <property type="component" value="Unassembled WGS sequence"/>
</dbReference>
<sequence length="68" mass="8285">MTEEKNNTKKEKRDHPEQYPTDKVSLFDRFEDEQNVDPIPMEDLKIEKRDEKKNHKTKDDSSSERKYD</sequence>
<gene>
    <name evidence="2" type="ORF">ACFFIX_15885</name>
</gene>
<evidence type="ECO:0008006" key="4">
    <source>
        <dbReference type="Google" id="ProtNLM"/>
    </source>
</evidence>
<accession>A0ABV6GH65</accession>